<evidence type="ECO:0000313" key="3">
    <source>
        <dbReference type="WBParaSite" id="HPBE_0002599801-mRNA-1"/>
    </source>
</evidence>
<keyword evidence="2" id="KW-1185">Reference proteome</keyword>
<reference evidence="3" key="2">
    <citation type="submission" date="2019-09" db="UniProtKB">
        <authorList>
            <consortium name="WormBaseParasite"/>
        </authorList>
    </citation>
    <scope>IDENTIFICATION</scope>
</reference>
<sequence>MVSYNDPELHRCRYTNKYPQLGVYGGPMSFVVDAFRHITTCAWPYDEFKSLLDRLGNDIEPQQRTYEVLKYLSDKAEEMEDENPTIPMLLIGLERCTPPRTTDRDAIITDMKQWVSG</sequence>
<accession>A0A183GTH8</accession>
<evidence type="ECO:0000313" key="2">
    <source>
        <dbReference type="Proteomes" id="UP000050761"/>
    </source>
</evidence>
<evidence type="ECO:0000313" key="1">
    <source>
        <dbReference type="EMBL" id="VDP55147.1"/>
    </source>
</evidence>
<protein>
    <submittedName>
        <fullName evidence="3">PK_Tyr_Ser-Thr domain-containing protein</fullName>
    </submittedName>
</protein>
<dbReference type="WBParaSite" id="HPBE_0002599801-mRNA-1">
    <property type="protein sequence ID" value="HPBE_0002599801-mRNA-1"/>
    <property type="gene ID" value="HPBE_0002599801"/>
</dbReference>
<accession>A0A3P8DTU6</accession>
<organism evidence="2 3">
    <name type="scientific">Heligmosomoides polygyrus</name>
    <name type="common">Parasitic roundworm</name>
    <dbReference type="NCBI Taxonomy" id="6339"/>
    <lineage>
        <taxon>Eukaryota</taxon>
        <taxon>Metazoa</taxon>
        <taxon>Ecdysozoa</taxon>
        <taxon>Nematoda</taxon>
        <taxon>Chromadorea</taxon>
        <taxon>Rhabditida</taxon>
        <taxon>Rhabditina</taxon>
        <taxon>Rhabditomorpha</taxon>
        <taxon>Strongyloidea</taxon>
        <taxon>Heligmosomidae</taxon>
        <taxon>Heligmosomoides</taxon>
    </lineage>
</organism>
<gene>
    <name evidence="1" type="ORF">HPBE_LOCUS25997</name>
</gene>
<dbReference type="Proteomes" id="UP000050761">
    <property type="component" value="Unassembled WGS sequence"/>
</dbReference>
<reference evidence="1 2" key="1">
    <citation type="submission" date="2018-11" db="EMBL/GenBank/DDBJ databases">
        <authorList>
            <consortium name="Pathogen Informatics"/>
        </authorList>
    </citation>
    <scope>NUCLEOTIDE SEQUENCE [LARGE SCALE GENOMIC DNA]</scope>
</reference>
<proteinExistence type="predicted"/>
<name>A0A183GTH8_HELPZ</name>
<dbReference type="EMBL" id="UZAH01038999">
    <property type="protein sequence ID" value="VDP55147.1"/>
    <property type="molecule type" value="Genomic_DNA"/>
</dbReference>
<dbReference type="AlphaFoldDB" id="A0A183GTH8"/>